<evidence type="ECO:0000256" key="1">
    <source>
        <dbReference type="SAM" id="MobiDB-lite"/>
    </source>
</evidence>
<accession>A0AAN6E2C7</accession>
<sequence length="558" mass="62645">MAPGNETRILFVPYRPSPAAEQPSERSEISLQKHAAREYHRKAKVARLAKAYTGSNAQPPHQRKALGKPPEQVTRLLSQADEREAWRRNAPSQRIPGTNTFRIRTAAAANLQSPTDVGVGKVDPFNVLIRQNTPQYVQEMLDYAVSYQWPVFSCSMAAGAISEIKHTVLASAMRSQAAFYTIVFAGAAHNAFAHTGMAITRENKILRLTYKTHAIKALNNEISSLKGYVSDELLLCMVMLGAHGSGDTLSPRPSRTNESSLLTAQNFHFYGHMHWETAHWDAVKHMVQQRGGLHTVRLDYLSNIIALTDLIAALKSVSAPSYPLRVSTARLMCFWPYTKREAVRPLLHNLGTGFQDLSPVVLDDQLTRTVATICEISKGYDLYMHKDKSAPELIVIIWGRNCLIHDLLSLPDKSSDPLNPDSCVYEVCRLATLAYMLLVLFPFPRVSGMHYTLAQRLMLILNTCWTFGLQQEHRELFLWATMLGGILSQNTALRVWFTEELRLPAQQAQKSWSSIKHVCARFLWFEQDCDAPGEELWTEVSRTSKLQPMFLPGGNTGA</sequence>
<feature type="region of interest" description="Disordered" evidence="1">
    <location>
        <begin position="13"/>
        <end position="38"/>
    </location>
</feature>
<dbReference type="Proteomes" id="UP001203852">
    <property type="component" value="Unassembled WGS sequence"/>
</dbReference>
<name>A0AAN6E2C7_9EURO</name>
<dbReference type="AlphaFoldDB" id="A0AAN6E2C7"/>
<proteinExistence type="predicted"/>
<comment type="caution">
    <text evidence="2">The sequence shown here is derived from an EMBL/GenBank/DDBJ whole genome shotgun (WGS) entry which is preliminary data.</text>
</comment>
<reference evidence="2" key="1">
    <citation type="journal article" date="2022" name="bioRxiv">
        <title>Deciphering the potential niche of two novel black yeast fungi from a biological soil crust based on their genomes, phenotypes, and melanin regulation.</title>
        <authorList>
            <consortium name="DOE Joint Genome Institute"/>
            <person name="Carr E.C."/>
            <person name="Barton Q."/>
            <person name="Grambo S."/>
            <person name="Sullivan M."/>
            <person name="Renfro C.M."/>
            <person name="Kuo A."/>
            <person name="Pangilinan J."/>
            <person name="Lipzen A."/>
            <person name="Keymanesh K."/>
            <person name="Savage E."/>
            <person name="Barry K."/>
            <person name="Grigoriev I.V."/>
            <person name="Riekhof W.R."/>
            <person name="Harris S.S."/>
        </authorList>
    </citation>
    <scope>NUCLEOTIDE SEQUENCE</scope>
    <source>
        <strain evidence="2">JF 03-4F</strain>
    </source>
</reference>
<keyword evidence="3" id="KW-1185">Reference proteome</keyword>
<feature type="region of interest" description="Disordered" evidence="1">
    <location>
        <begin position="52"/>
        <end position="71"/>
    </location>
</feature>
<evidence type="ECO:0008006" key="4">
    <source>
        <dbReference type="Google" id="ProtNLM"/>
    </source>
</evidence>
<dbReference type="EMBL" id="MU404351">
    <property type="protein sequence ID" value="KAI1616528.1"/>
    <property type="molecule type" value="Genomic_DNA"/>
</dbReference>
<gene>
    <name evidence="2" type="ORF">EDD36DRAFT_137932</name>
</gene>
<dbReference type="PANTHER" id="PTHR37540:SF10">
    <property type="entry name" value="SIGMA-70 REGION 2 FAMILY PROTEIN"/>
    <property type="match status" value="1"/>
</dbReference>
<evidence type="ECO:0000313" key="2">
    <source>
        <dbReference type="EMBL" id="KAI1616528.1"/>
    </source>
</evidence>
<evidence type="ECO:0000313" key="3">
    <source>
        <dbReference type="Proteomes" id="UP001203852"/>
    </source>
</evidence>
<protein>
    <recommendedName>
        <fullName evidence="4">Tachykinin family protein</fullName>
    </recommendedName>
</protein>
<organism evidence="2 3">
    <name type="scientific">Exophiala viscosa</name>
    <dbReference type="NCBI Taxonomy" id="2486360"/>
    <lineage>
        <taxon>Eukaryota</taxon>
        <taxon>Fungi</taxon>
        <taxon>Dikarya</taxon>
        <taxon>Ascomycota</taxon>
        <taxon>Pezizomycotina</taxon>
        <taxon>Eurotiomycetes</taxon>
        <taxon>Chaetothyriomycetidae</taxon>
        <taxon>Chaetothyriales</taxon>
        <taxon>Herpotrichiellaceae</taxon>
        <taxon>Exophiala</taxon>
    </lineage>
</organism>
<dbReference type="PANTHER" id="PTHR37540">
    <property type="entry name" value="TRANSCRIPTION FACTOR (ACR-2), PUTATIVE-RELATED-RELATED"/>
    <property type="match status" value="1"/>
</dbReference>